<evidence type="ECO:0000256" key="1">
    <source>
        <dbReference type="ARBA" id="ARBA00006068"/>
    </source>
</evidence>
<dbReference type="Pfam" id="PF03816">
    <property type="entry name" value="LytR_cpsA_psr"/>
    <property type="match status" value="1"/>
</dbReference>
<feature type="domain" description="Cell envelope-related transcriptional attenuator" evidence="4">
    <location>
        <begin position="102"/>
        <end position="250"/>
    </location>
</feature>
<organism evidence="5 6">
    <name type="scientific">Intestinimonas massiliensis</name>
    <name type="common">ex Afouda et al. 2020</name>
    <dbReference type="NCBI Taxonomy" id="1673721"/>
    <lineage>
        <taxon>Bacteria</taxon>
        <taxon>Bacillati</taxon>
        <taxon>Bacillota</taxon>
        <taxon>Clostridia</taxon>
        <taxon>Eubacteriales</taxon>
        <taxon>Intestinimonas</taxon>
    </lineage>
</organism>
<evidence type="ECO:0000259" key="4">
    <source>
        <dbReference type="Pfam" id="PF03816"/>
    </source>
</evidence>
<keyword evidence="3" id="KW-0812">Transmembrane</keyword>
<dbReference type="Proteomes" id="UP001204562">
    <property type="component" value="Unassembled WGS sequence"/>
</dbReference>
<dbReference type="RefSeq" id="WP_256303576.1">
    <property type="nucleotide sequence ID" value="NZ_JANFYS010000009.1"/>
</dbReference>
<comment type="similarity">
    <text evidence="1">Belongs to the LytR/CpsA/Psr (LCP) family.</text>
</comment>
<evidence type="ECO:0000313" key="5">
    <source>
        <dbReference type="EMBL" id="MCQ4770029.1"/>
    </source>
</evidence>
<keyword evidence="3" id="KW-1133">Transmembrane helix</keyword>
<dbReference type="Gene3D" id="3.40.630.190">
    <property type="entry name" value="LCP protein"/>
    <property type="match status" value="1"/>
</dbReference>
<dbReference type="InterPro" id="IPR004474">
    <property type="entry name" value="LytR_CpsA_psr"/>
</dbReference>
<dbReference type="PANTHER" id="PTHR33392">
    <property type="entry name" value="POLYISOPRENYL-TEICHOIC ACID--PEPTIDOGLYCAN TEICHOIC ACID TRANSFERASE TAGU"/>
    <property type="match status" value="1"/>
</dbReference>
<feature type="region of interest" description="Disordered" evidence="2">
    <location>
        <begin position="48"/>
        <end position="81"/>
    </location>
</feature>
<name>A0AAW5JRK0_9FIRM</name>
<proteinExistence type="inferred from homology"/>
<gene>
    <name evidence="5" type="ORF">NE579_06060</name>
</gene>
<dbReference type="EMBL" id="JANFYS010000009">
    <property type="protein sequence ID" value="MCQ4770029.1"/>
    <property type="molecule type" value="Genomic_DNA"/>
</dbReference>
<comment type="caution">
    <text evidence="5">The sequence shown here is derived from an EMBL/GenBank/DDBJ whole genome shotgun (WGS) entry which is preliminary data.</text>
</comment>
<dbReference type="InterPro" id="IPR050922">
    <property type="entry name" value="LytR/CpsA/Psr_CW_biosynth"/>
</dbReference>
<protein>
    <submittedName>
        <fullName evidence="5">LCP family protein</fullName>
    </submittedName>
</protein>
<sequence length="347" mass="37824">MAKRIQKKRRPSRLRRAGRTLYRTAVALSALIVAGFVAWQVLVRPPAQSAAPPSTAPLPTASQPAGESAAPQEPAEETAPPPERRAYTYTFLLAASDQSSGNADTIMVATYDVPNAKVGVVSIPRDTLVDRKTPKINAAYLGKDGASTLKSVVADLVGFPIDYYITVDITAFKALVNAVDGVDFYIPCDMDYDDPTQDLSIHYQEGMRHLDGAQALEVVRFRHNNDGSGYTDVGRSQTQQKMLAAIAKKVFSLSSVTKFNRFVDIFTSYVKTDLSASDIAYFASNALSVDLAAGLSTGTLPGDGTVTYRGTRWCYRLYPQECLDLLNQTVNPYTTDLTLDLVHFFQG</sequence>
<feature type="compositionally biased region" description="Low complexity" evidence="2">
    <location>
        <begin position="48"/>
        <end position="73"/>
    </location>
</feature>
<keyword evidence="3" id="KW-0472">Membrane</keyword>
<feature type="transmembrane region" description="Helical" evidence="3">
    <location>
        <begin position="21"/>
        <end position="42"/>
    </location>
</feature>
<evidence type="ECO:0000313" key="6">
    <source>
        <dbReference type="Proteomes" id="UP001204562"/>
    </source>
</evidence>
<evidence type="ECO:0000256" key="3">
    <source>
        <dbReference type="SAM" id="Phobius"/>
    </source>
</evidence>
<accession>A0AAW5JRK0</accession>
<dbReference type="NCBIfam" id="TIGR00350">
    <property type="entry name" value="lytR_cpsA_psr"/>
    <property type="match status" value="1"/>
</dbReference>
<reference evidence="5" key="1">
    <citation type="submission" date="2022-06" db="EMBL/GenBank/DDBJ databases">
        <title>Isolation of gut microbiota from human fecal samples.</title>
        <authorList>
            <person name="Pamer E.G."/>
            <person name="Barat B."/>
            <person name="Waligurski E."/>
            <person name="Medina S."/>
            <person name="Paddock L."/>
            <person name="Mostad J."/>
        </authorList>
    </citation>
    <scope>NUCLEOTIDE SEQUENCE</scope>
    <source>
        <strain evidence="5">DFI.9.91</strain>
    </source>
</reference>
<evidence type="ECO:0000256" key="2">
    <source>
        <dbReference type="SAM" id="MobiDB-lite"/>
    </source>
</evidence>
<dbReference type="PANTHER" id="PTHR33392:SF6">
    <property type="entry name" value="POLYISOPRENYL-TEICHOIC ACID--PEPTIDOGLYCAN TEICHOIC ACID TRANSFERASE TAGU"/>
    <property type="match status" value="1"/>
</dbReference>
<dbReference type="AlphaFoldDB" id="A0AAW5JRK0"/>